<dbReference type="Proteomes" id="UP001149079">
    <property type="component" value="Unassembled WGS sequence"/>
</dbReference>
<comment type="caution">
    <text evidence="2">The sequence shown here is derived from an EMBL/GenBank/DDBJ whole genome shotgun (WGS) entry which is preliminary data.</text>
</comment>
<organism evidence="2 3">
    <name type="scientific">Penicillium bovifimosum</name>
    <dbReference type="NCBI Taxonomy" id="126998"/>
    <lineage>
        <taxon>Eukaryota</taxon>
        <taxon>Fungi</taxon>
        <taxon>Dikarya</taxon>
        <taxon>Ascomycota</taxon>
        <taxon>Pezizomycotina</taxon>
        <taxon>Eurotiomycetes</taxon>
        <taxon>Eurotiomycetidae</taxon>
        <taxon>Eurotiales</taxon>
        <taxon>Aspergillaceae</taxon>
        <taxon>Penicillium</taxon>
    </lineage>
</organism>
<protein>
    <submittedName>
        <fullName evidence="2">Zinc finger PHD-finger</fullName>
    </submittedName>
</protein>
<reference evidence="2" key="1">
    <citation type="submission" date="2022-11" db="EMBL/GenBank/DDBJ databases">
        <authorList>
            <person name="Petersen C."/>
        </authorList>
    </citation>
    <scope>NUCLEOTIDE SEQUENCE</scope>
    <source>
        <strain evidence="2">IBT 22155</strain>
    </source>
</reference>
<accession>A0A9W9KVU8</accession>
<feature type="compositionally biased region" description="Low complexity" evidence="1">
    <location>
        <begin position="195"/>
        <end position="219"/>
    </location>
</feature>
<name>A0A9W9KVU8_9EURO</name>
<proteinExistence type="predicted"/>
<reference evidence="2" key="2">
    <citation type="journal article" date="2023" name="IMA Fungus">
        <title>Comparative genomic study of the Penicillium genus elucidates a diverse pangenome and 15 lateral gene transfer events.</title>
        <authorList>
            <person name="Petersen C."/>
            <person name="Sorensen T."/>
            <person name="Nielsen M.R."/>
            <person name="Sondergaard T.E."/>
            <person name="Sorensen J.L."/>
            <person name="Fitzpatrick D.A."/>
            <person name="Frisvad J.C."/>
            <person name="Nielsen K.L."/>
        </authorList>
    </citation>
    <scope>NUCLEOTIDE SEQUENCE</scope>
    <source>
        <strain evidence="2">IBT 22155</strain>
    </source>
</reference>
<evidence type="ECO:0000313" key="2">
    <source>
        <dbReference type="EMBL" id="KAJ5121508.1"/>
    </source>
</evidence>
<gene>
    <name evidence="2" type="ORF">N7515_009469</name>
</gene>
<dbReference type="EMBL" id="JAPQKL010000007">
    <property type="protein sequence ID" value="KAJ5121508.1"/>
    <property type="molecule type" value="Genomic_DNA"/>
</dbReference>
<dbReference type="AlphaFoldDB" id="A0A9W9KVU8"/>
<feature type="region of interest" description="Disordered" evidence="1">
    <location>
        <begin position="175"/>
        <end position="259"/>
    </location>
</feature>
<feature type="compositionally biased region" description="Low complexity" evidence="1">
    <location>
        <begin position="175"/>
        <end position="185"/>
    </location>
</feature>
<dbReference type="RefSeq" id="XP_056518012.1">
    <property type="nucleotide sequence ID" value="XM_056670213.1"/>
</dbReference>
<dbReference type="GeneID" id="81409383"/>
<evidence type="ECO:0000313" key="3">
    <source>
        <dbReference type="Proteomes" id="UP001149079"/>
    </source>
</evidence>
<keyword evidence="3" id="KW-1185">Reference proteome</keyword>
<evidence type="ECO:0000256" key="1">
    <source>
        <dbReference type="SAM" id="MobiDB-lite"/>
    </source>
</evidence>
<sequence length="259" mass="27405">MSPLQKTFEDETRPRRVRWPRTMAFIDCEITVPDNPNDGLFGDDWKEKRARGPAADVVLNFITAVKQDHAERHHLKEKEIEQKCLDLAKQMTAEFLSNQPSQAETSGAAHLASGLPEAFKGKVSNAARTLVAGGRELDAANALLSMAGGQASSVGEGHIADAAATIVSPSAPISVASSAPVSAPSEGASETEALPADAAATSVPSAPVSNTSSTPISVSSEEHSETEVPPRIPASSRKRSRSDDQASEEPAQKRQFTKK</sequence>